<dbReference type="Proteomes" id="UP000746535">
    <property type="component" value="Unassembled WGS sequence"/>
</dbReference>
<evidence type="ECO:0000256" key="1">
    <source>
        <dbReference type="ARBA" id="ARBA00012528"/>
    </source>
</evidence>
<reference evidence="6 7" key="1">
    <citation type="submission" date="2020-03" db="EMBL/GenBank/DDBJ databases">
        <authorList>
            <person name="Wang L."/>
            <person name="He N."/>
            <person name="Li Y."/>
            <person name="Fang Y."/>
            <person name="Zhang F."/>
        </authorList>
    </citation>
    <scope>NUCLEOTIDE SEQUENCE [LARGE SCALE GENOMIC DNA]</scope>
    <source>
        <strain evidence="7">hsmgli-8</strain>
    </source>
</reference>
<feature type="coiled-coil region" evidence="3">
    <location>
        <begin position="486"/>
        <end position="513"/>
    </location>
</feature>
<organism evidence="6 7">
    <name type="scientific">Pseudomonas quercus</name>
    <dbReference type="NCBI Taxonomy" id="2722792"/>
    <lineage>
        <taxon>Bacteria</taxon>
        <taxon>Pseudomonadati</taxon>
        <taxon>Pseudomonadota</taxon>
        <taxon>Gammaproteobacteria</taxon>
        <taxon>Pseudomonadales</taxon>
        <taxon>Pseudomonadaceae</taxon>
        <taxon>Pseudomonas</taxon>
    </lineage>
</organism>
<comment type="catalytic activity">
    <reaction evidence="2">
        <text>2 GTP = 3',3'-c-di-GMP + 2 diphosphate</text>
        <dbReference type="Rhea" id="RHEA:24898"/>
        <dbReference type="ChEBI" id="CHEBI:33019"/>
        <dbReference type="ChEBI" id="CHEBI:37565"/>
        <dbReference type="ChEBI" id="CHEBI:58805"/>
        <dbReference type="EC" id="2.7.7.65"/>
    </reaction>
</comment>
<comment type="caution">
    <text evidence="6">The sequence shown here is derived from an EMBL/GenBank/DDBJ whole genome shotgun (WGS) entry which is preliminary data.</text>
</comment>
<evidence type="ECO:0000313" key="6">
    <source>
        <dbReference type="EMBL" id="NJP02993.1"/>
    </source>
</evidence>
<keyword evidence="7" id="KW-1185">Reference proteome</keyword>
<name>A0ABX0YM43_9PSED</name>
<evidence type="ECO:0000259" key="5">
    <source>
        <dbReference type="PROSITE" id="PS50887"/>
    </source>
</evidence>
<dbReference type="PANTHER" id="PTHR45138:SF9">
    <property type="entry name" value="DIGUANYLATE CYCLASE DGCM-RELATED"/>
    <property type="match status" value="1"/>
</dbReference>
<proteinExistence type="predicted"/>
<dbReference type="EC" id="2.7.7.65" evidence="1"/>
<evidence type="ECO:0000256" key="3">
    <source>
        <dbReference type="SAM" id="Coils"/>
    </source>
</evidence>
<dbReference type="PROSITE" id="PS50887">
    <property type="entry name" value="GGDEF"/>
    <property type="match status" value="1"/>
</dbReference>
<dbReference type="EMBL" id="JAAVJI010000014">
    <property type="protein sequence ID" value="NJP02993.1"/>
    <property type="molecule type" value="Genomic_DNA"/>
</dbReference>
<dbReference type="Pfam" id="PF00990">
    <property type="entry name" value="GGDEF"/>
    <property type="match status" value="1"/>
</dbReference>
<dbReference type="InterPro" id="IPR050469">
    <property type="entry name" value="Diguanylate_Cyclase"/>
</dbReference>
<dbReference type="InterPro" id="IPR029787">
    <property type="entry name" value="Nucleotide_cyclase"/>
</dbReference>
<dbReference type="PANTHER" id="PTHR45138">
    <property type="entry name" value="REGULATORY COMPONENTS OF SENSORY TRANSDUCTION SYSTEM"/>
    <property type="match status" value="1"/>
</dbReference>
<evidence type="ECO:0000313" key="7">
    <source>
        <dbReference type="Proteomes" id="UP000746535"/>
    </source>
</evidence>
<gene>
    <name evidence="6" type="ORF">HBH25_19290</name>
</gene>
<dbReference type="InterPro" id="IPR000160">
    <property type="entry name" value="GGDEF_dom"/>
</dbReference>
<evidence type="ECO:0000256" key="2">
    <source>
        <dbReference type="ARBA" id="ARBA00034247"/>
    </source>
</evidence>
<dbReference type="InterPro" id="IPR048516">
    <property type="entry name" value="DGCcoil"/>
</dbReference>
<feature type="domain" description="GGDEF" evidence="5">
    <location>
        <begin position="544"/>
        <end position="676"/>
    </location>
</feature>
<feature type="region of interest" description="Disordered" evidence="4">
    <location>
        <begin position="195"/>
        <end position="266"/>
    </location>
</feature>
<dbReference type="NCBIfam" id="TIGR00254">
    <property type="entry name" value="GGDEF"/>
    <property type="match status" value="1"/>
</dbReference>
<dbReference type="Pfam" id="PF20975">
    <property type="entry name" value="DGCcoil"/>
    <property type="match status" value="1"/>
</dbReference>
<accession>A0ABX0YM43</accession>
<dbReference type="SUPFAM" id="SSF55073">
    <property type="entry name" value="Nucleotide cyclase"/>
    <property type="match status" value="1"/>
</dbReference>
<protein>
    <recommendedName>
        <fullName evidence="1">diguanylate cyclase</fullName>
        <ecNumber evidence="1">2.7.7.65</ecNumber>
    </recommendedName>
</protein>
<keyword evidence="3" id="KW-0175">Coiled coil</keyword>
<dbReference type="RefSeq" id="WP_168085564.1">
    <property type="nucleotide sequence ID" value="NZ_JAAVJI010000014.1"/>
</dbReference>
<dbReference type="Gene3D" id="3.30.70.270">
    <property type="match status" value="1"/>
</dbReference>
<dbReference type="CDD" id="cd01949">
    <property type="entry name" value="GGDEF"/>
    <property type="match status" value="1"/>
</dbReference>
<sequence>MTDEAQRWKEKYLQSIEAQESQERRWSARLDLLRHGLVRSTLAAEGADTAVDQCMKEMREVVRSDNMDAALANLIPRLEKAVLDSEQRREARLDQIGTALGSLVAQLQTLPLPRDAAKPLKKFGAGLDKRLSQVRELPLLLSELSLLQGNALASLDPATASRPGLLERLFGHREAEPAHAIVNTEAAPVPLLAPEEAPAPIPEPLEAAPSPAHGEPAHEDISLQAVGTKATHPVPAEAEADVSESEVQPEAANAEEQQGLPPVPQPAAEALAPHAVPEQEGPVTAAVQAVLDVLPLTAAMVQALVPTTEPAEATDASFSLPASQEPTYSSVATHIESTLLKMLDGLVLPPKLLETADSMRERLEHGLNWYELLPMLDDVALMTLTISDNGQQELQRYLQQINERLAWFQGQLHEASQGQADSQDQARQLDTELREQVGDLHESVAAVEDADALKRLLESRLDGLLGSVDEHRRRREAHEVEVAERMRGLSDRVASMEREAEAYQSVLEEQRQKALQDPLTGLPNRAGLNERLEALISQRATEEVPAQVAIMDLDHFKSINDNYGHLAGDRVLKIVADQLRRQLRDGDFLARFGGEEFVALFPGSAPEEAHAVLEQMRQAIEACPFHFKGMRIVVTVSMGMATLRSKEAAQAALKRADEALYRAKDTGRNRIETSQVVGLARHVD</sequence>
<evidence type="ECO:0000256" key="4">
    <source>
        <dbReference type="SAM" id="MobiDB-lite"/>
    </source>
</evidence>
<dbReference type="InterPro" id="IPR043128">
    <property type="entry name" value="Rev_trsase/Diguanyl_cyclase"/>
</dbReference>
<dbReference type="SMART" id="SM00267">
    <property type="entry name" value="GGDEF"/>
    <property type="match status" value="1"/>
</dbReference>